<dbReference type="InterPro" id="IPR020965">
    <property type="entry name" value="Prenyltransferase_CloQ"/>
</dbReference>
<dbReference type="Pfam" id="PF11468">
    <property type="entry name" value="PTase_Orf2"/>
    <property type="match status" value="1"/>
</dbReference>
<evidence type="ECO:0000313" key="5">
    <source>
        <dbReference type="EMBL" id="GAA4236643.1"/>
    </source>
</evidence>
<evidence type="ECO:0008006" key="7">
    <source>
        <dbReference type="Google" id="ProtNLM"/>
    </source>
</evidence>
<keyword evidence="2" id="KW-0637">Prenyltransferase</keyword>
<dbReference type="EMBL" id="BAABAS010000015">
    <property type="protein sequence ID" value="GAA4236643.1"/>
    <property type="molecule type" value="Genomic_DNA"/>
</dbReference>
<sequence length="325" mass="35613">MNLEGMAHRDDNTAATETAGAHPAESVSGLYSAIEESARLLEVTCSPGKVMPILTAYGDAIADAVIAFRVATGERNAGELDCRFSIPLDVDPYALAVANGFVTDTDHPAGSLLADIAERCPLDCYGIDFGVVGGFKKIWTVLRRGDLQGVARLAEIPSMPRSLGESIDFFTRHRLGDTAGLLGIDYRNRTVNVYFGEQPAECFEPDTIRSMLDELGQGQPSEHLLELARRAFGIYVTLSWDSPKLERICFAVATRDPKELPVRIDPAIARFVKHVRDSDPGTKFVYAVASSPHGEYYKLQSYYRWQPRVLDMMQLPDGAAVADPV</sequence>
<reference evidence="6" key="1">
    <citation type="journal article" date="2019" name="Int. J. Syst. Evol. Microbiol.">
        <title>The Global Catalogue of Microorganisms (GCM) 10K type strain sequencing project: providing services to taxonomists for standard genome sequencing and annotation.</title>
        <authorList>
            <consortium name="The Broad Institute Genomics Platform"/>
            <consortium name="The Broad Institute Genome Sequencing Center for Infectious Disease"/>
            <person name="Wu L."/>
            <person name="Ma J."/>
        </authorList>
    </citation>
    <scope>NUCLEOTIDE SEQUENCE [LARGE SCALE GENOMIC DNA]</scope>
    <source>
        <strain evidence="6">JCM 17440</strain>
    </source>
</reference>
<evidence type="ECO:0000256" key="2">
    <source>
        <dbReference type="ARBA" id="ARBA00022602"/>
    </source>
</evidence>
<feature type="region of interest" description="Disordered" evidence="4">
    <location>
        <begin position="1"/>
        <end position="21"/>
    </location>
</feature>
<dbReference type="SUPFAM" id="SSF143492">
    <property type="entry name" value="Prenyltransferase-like"/>
    <property type="match status" value="1"/>
</dbReference>
<comment type="caution">
    <text evidence="5">The sequence shown here is derived from an EMBL/GenBank/DDBJ whole genome shotgun (WGS) entry which is preliminary data.</text>
</comment>
<dbReference type="Proteomes" id="UP001501710">
    <property type="component" value="Unassembled WGS sequence"/>
</dbReference>
<proteinExistence type="inferred from homology"/>
<dbReference type="SFLD" id="SFLDG01163">
    <property type="entry name" value="II"/>
    <property type="match status" value="1"/>
</dbReference>
<gene>
    <name evidence="5" type="ORF">GCM10022254_46810</name>
</gene>
<evidence type="ECO:0000313" key="6">
    <source>
        <dbReference type="Proteomes" id="UP001501710"/>
    </source>
</evidence>
<dbReference type="InterPro" id="IPR036239">
    <property type="entry name" value="PrenylTrfase-like_sf"/>
</dbReference>
<evidence type="ECO:0000256" key="1">
    <source>
        <dbReference type="ARBA" id="ARBA00005368"/>
    </source>
</evidence>
<dbReference type="CDD" id="cd13931">
    <property type="entry name" value="PT-CloQ_NphB"/>
    <property type="match status" value="1"/>
</dbReference>
<dbReference type="InterPro" id="IPR033964">
    <property type="entry name" value="ABBA"/>
</dbReference>
<evidence type="ECO:0000256" key="4">
    <source>
        <dbReference type="SAM" id="MobiDB-lite"/>
    </source>
</evidence>
<comment type="similarity">
    <text evidence="1">Belongs to the aromatic prenyltransferase family.</text>
</comment>
<keyword evidence="6" id="KW-1185">Reference proteome</keyword>
<feature type="compositionally biased region" description="Basic and acidic residues" evidence="4">
    <location>
        <begin position="1"/>
        <end position="12"/>
    </location>
</feature>
<evidence type="ECO:0000256" key="3">
    <source>
        <dbReference type="ARBA" id="ARBA00022679"/>
    </source>
</evidence>
<protein>
    <recommendedName>
        <fullName evidence="7">Prenyltransferase</fullName>
    </recommendedName>
</protein>
<organism evidence="5 6">
    <name type="scientific">Actinomadura meridiana</name>
    <dbReference type="NCBI Taxonomy" id="559626"/>
    <lineage>
        <taxon>Bacteria</taxon>
        <taxon>Bacillati</taxon>
        <taxon>Actinomycetota</taxon>
        <taxon>Actinomycetes</taxon>
        <taxon>Streptosporangiales</taxon>
        <taxon>Thermomonosporaceae</taxon>
        <taxon>Actinomadura</taxon>
    </lineage>
</organism>
<keyword evidence="3" id="KW-0808">Transferase</keyword>
<name>A0ABP8CAL5_9ACTN</name>
<dbReference type="SFLD" id="SFLDS00036">
    <property type="entry name" value="Aromatic_Prenyltransferase"/>
    <property type="match status" value="1"/>
</dbReference>
<accession>A0ABP8CAL5</accession>